<dbReference type="Proteomes" id="UP000596742">
    <property type="component" value="Unassembled WGS sequence"/>
</dbReference>
<name>A0A8B6F8V5_MYTGA</name>
<keyword evidence="2" id="KW-1185">Reference proteome</keyword>
<reference evidence="1" key="1">
    <citation type="submission" date="2018-11" db="EMBL/GenBank/DDBJ databases">
        <authorList>
            <person name="Alioto T."/>
            <person name="Alioto T."/>
        </authorList>
    </citation>
    <scope>NUCLEOTIDE SEQUENCE</scope>
</reference>
<proteinExistence type="predicted"/>
<accession>A0A8B6F8V5</accession>
<evidence type="ECO:0000313" key="1">
    <source>
        <dbReference type="EMBL" id="VDI46573.1"/>
    </source>
</evidence>
<dbReference type="AlphaFoldDB" id="A0A8B6F8V5"/>
<sequence length="108" mass="12205">MRPIDIQGMEQSSSSTCIRNNLMTPAKCNGENTYHEPKSERTKTAVDAKFSDISKESSTYFYVHRPSVNAVDEGTESESYEDFESATNGELFKPPKDDDYFTVVYAQI</sequence>
<gene>
    <name evidence="1" type="ORF">MGAL_10B076584</name>
</gene>
<organism evidence="1 2">
    <name type="scientific">Mytilus galloprovincialis</name>
    <name type="common">Mediterranean mussel</name>
    <dbReference type="NCBI Taxonomy" id="29158"/>
    <lineage>
        <taxon>Eukaryota</taxon>
        <taxon>Metazoa</taxon>
        <taxon>Spiralia</taxon>
        <taxon>Lophotrochozoa</taxon>
        <taxon>Mollusca</taxon>
        <taxon>Bivalvia</taxon>
        <taxon>Autobranchia</taxon>
        <taxon>Pteriomorphia</taxon>
        <taxon>Mytilida</taxon>
        <taxon>Mytiloidea</taxon>
        <taxon>Mytilidae</taxon>
        <taxon>Mytilinae</taxon>
        <taxon>Mytilus</taxon>
    </lineage>
</organism>
<dbReference type="OrthoDB" id="10391965at2759"/>
<comment type="caution">
    <text evidence="1">The sequence shown here is derived from an EMBL/GenBank/DDBJ whole genome shotgun (WGS) entry which is preliminary data.</text>
</comment>
<protein>
    <submittedName>
        <fullName evidence="1">Uncharacterized protein</fullName>
    </submittedName>
</protein>
<evidence type="ECO:0000313" key="2">
    <source>
        <dbReference type="Proteomes" id="UP000596742"/>
    </source>
</evidence>
<dbReference type="EMBL" id="UYJE01006509">
    <property type="protein sequence ID" value="VDI46573.1"/>
    <property type="molecule type" value="Genomic_DNA"/>
</dbReference>